<dbReference type="InterPro" id="IPR035461">
    <property type="entry name" value="GmhA/DiaA"/>
</dbReference>
<gene>
    <name evidence="2" type="ORF">HNR75_000375</name>
</gene>
<feature type="domain" description="SIS" evidence="1">
    <location>
        <begin position="33"/>
        <end position="192"/>
    </location>
</feature>
<dbReference type="CDD" id="cd05006">
    <property type="entry name" value="SIS_GmhA"/>
    <property type="match status" value="1"/>
</dbReference>
<dbReference type="EMBL" id="JACHGR010000001">
    <property type="protein sequence ID" value="MBB6054510.1"/>
    <property type="molecule type" value="Genomic_DNA"/>
</dbReference>
<dbReference type="GO" id="GO:1901135">
    <property type="term" value="P:carbohydrate derivative metabolic process"/>
    <property type="evidence" value="ECO:0007669"/>
    <property type="project" value="InterPro"/>
</dbReference>
<dbReference type="InterPro" id="IPR050099">
    <property type="entry name" value="SIS_GmhA/DiaA_subfam"/>
</dbReference>
<evidence type="ECO:0000313" key="3">
    <source>
        <dbReference type="Proteomes" id="UP000585721"/>
    </source>
</evidence>
<evidence type="ECO:0000259" key="1">
    <source>
        <dbReference type="PROSITE" id="PS51464"/>
    </source>
</evidence>
<dbReference type="Gene3D" id="3.40.50.10490">
    <property type="entry name" value="Glucose-6-phosphate isomerase like protein, domain 1"/>
    <property type="match status" value="1"/>
</dbReference>
<dbReference type="PANTHER" id="PTHR30390">
    <property type="entry name" value="SEDOHEPTULOSE 7-PHOSPHATE ISOMERASE / DNAA INITIATOR-ASSOCIATING FACTOR FOR REPLICATION INITIATION"/>
    <property type="match status" value="1"/>
</dbReference>
<proteinExistence type="predicted"/>
<dbReference type="RefSeq" id="WP_188025307.1">
    <property type="nucleotide sequence ID" value="NZ_JACHGR010000001.1"/>
</dbReference>
<dbReference type="AlphaFoldDB" id="A0A841GI00"/>
<accession>A0A841GI00</accession>
<sequence length="192" mass="20680">MDRIRENFTESIQTKIAAAEVLSESIQTAAQMLAICLLNGNKILACGNGASGALAQLFVSHLMSRFETARPSLPAIALTCDGNLMSSLSHYGKFADVYAHQIRALGQQGDILLLITTEENNQELIHAAEAALSRDMTMVILNTGNGGELAGLLGPSDVEIRCPSARFSRILEVHLLVLNCLSDLIDQTLFPQ</sequence>
<dbReference type="GO" id="GO:0097367">
    <property type="term" value="F:carbohydrate derivative binding"/>
    <property type="evidence" value="ECO:0007669"/>
    <property type="project" value="InterPro"/>
</dbReference>
<keyword evidence="3" id="KW-1185">Reference proteome</keyword>
<comment type="caution">
    <text evidence="2">The sequence shown here is derived from an EMBL/GenBank/DDBJ whole genome shotgun (WGS) entry which is preliminary data.</text>
</comment>
<dbReference type="PANTHER" id="PTHR30390:SF6">
    <property type="entry name" value="DNAA INITIATOR-ASSOCIATING PROTEIN DIAA"/>
    <property type="match status" value="1"/>
</dbReference>
<dbReference type="InterPro" id="IPR046348">
    <property type="entry name" value="SIS_dom_sf"/>
</dbReference>
<reference evidence="2 3" key="1">
    <citation type="submission" date="2020-08" db="EMBL/GenBank/DDBJ databases">
        <title>Genomic Encyclopedia of Type Strains, Phase IV (KMG-IV): sequencing the most valuable type-strain genomes for metagenomic binning, comparative biology and taxonomic classification.</title>
        <authorList>
            <person name="Goeker M."/>
        </authorList>
    </citation>
    <scope>NUCLEOTIDE SEQUENCE [LARGE SCALE GENOMIC DNA]</scope>
    <source>
        <strain evidence="2 3">DSM 22975</strain>
    </source>
</reference>
<evidence type="ECO:0000313" key="2">
    <source>
        <dbReference type="EMBL" id="MBB6054510.1"/>
    </source>
</evidence>
<dbReference type="SUPFAM" id="SSF53697">
    <property type="entry name" value="SIS domain"/>
    <property type="match status" value="1"/>
</dbReference>
<name>A0A841GI00_9GAMM</name>
<protein>
    <submittedName>
        <fullName evidence="2">DnaA initiator-associating protein</fullName>
    </submittedName>
</protein>
<dbReference type="PROSITE" id="PS51464">
    <property type="entry name" value="SIS"/>
    <property type="match status" value="1"/>
</dbReference>
<dbReference type="Pfam" id="PF13580">
    <property type="entry name" value="SIS_2"/>
    <property type="match status" value="1"/>
</dbReference>
<organism evidence="2 3">
    <name type="scientific">Tolumonas osonensis</name>
    <dbReference type="NCBI Taxonomy" id="675874"/>
    <lineage>
        <taxon>Bacteria</taxon>
        <taxon>Pseudomonadati</taxon>
        <taxon>Pseudomonadota</taxon>
        <taxon>Gammaproteobacteria</taxon>
        <taxon>Aeromonadales</taxon>
        <taxon>Aeromonadaceae</taxon>
        <taxon>Tolumonas</taxon>
    </lineage>
</organism>
<dbReference type="InterPro" id="IPR001347">
    <property type="entry name" value="SIS_dom"/>
</dbReference>
<dbReference type="Proteomes" id="UP000585721">
    <property type="component" value="Unassembled WGS sequence"/>
</dbReference>